<evidence type="ECO:0000313" key="4">
    <source>
        <dbReference type="Proteomes" id="UP001164929"/>
    </source>
</evidence>
<dbReference type="SMART" id="SM00668">
    <property type="entry name" value="CTLH"/>
    <property type="match status" value="1"/>
</dbReference>
<dbReference type="Proteomes" id="UP001164929">
    <property type="component" value="Chromosome 5"/>
</dbReference>
<evidence type="ECO:0000259" key="2">
    <source>
        <dbReference type="PROSITE" id="PS50897"/>
    </source>
</evidence>
<feature type="region of interest" description="Disordered" evidence="1">
    <location>
        <begin position="382"/>
        <end position="450"/>
    </location>
</feature>
<reference evidence="3" key="1">
    <citation type="journal article" date="2023" name="Mol. Ecol. Resour.">
        <title>Chromosome-level genome assembly of a triploid poplar Populus alba 'Berolinensis'.</title>
        <authorList>
            <person name="Chen S."/>
            <person name="Yu Y."/>
            <person name="Wang X."/>
            <person name="Wang S."/>
            <person name="Zhang T."/>
            <person name="Zhou Y."/>
            <person name="He R."/>
            <person name="Meng N."/>
            <person name="Wang Y."/>
            <person name="Liu W."/>
            <person name="Liu Z."/>
            <person name="Liu J."/>
            <person name="Guo Q."/>
            <person name="Huang H."/>
            <person name="Sederoff R.R."/>
            <person name="Wang G."/>
            <person name="Qu G."/>
            <person name="Chen S."/>
        </authorList>
    </citation>
    <scope>NUCLEOTIDE SEQUENCE</scope>
    <source>
        <strain evidence="3">SC-2020</strain>
    </source>
</reference>
<dbReference type="Pfam" id="PF10607">
    <property type="entry name" value="CTLH"/>
    <property type="match status" value="1"/>
</dbReference>
<feature type="region of interest" description="Disordered" evidence="1">
    <location>
        <begin position="335"/>
        <end position="364"/>
    </location>
</feature>
<name>A0AAD6QVB1_9ROSI</name>
<evidence type="ECO:0000313" key="3">
    <source>
        <dbReference type="EMBL" id="KAJ6997349.1"/>
    </source>
</evidence>
<dbReference type="AlphaFoldDB" id="A0AAD6QVB1"/>
<protein>
    <recommendedName>
        <fullName evidence="2">CTLH domain-containing protein</fullName>
    </recommendedName>
</protein>
<feature type="domain" description="CTLH" evidence="2">
    <location>
        <begin position="50"/>
        <end position="106"/>
    </location>
</feature>
<dbReference type="InterPro" id="IPR006595">
    <property type="entry name" value="CTLH_C"/>
</dbReference>
<dbReference type="PANTHER" id="PTHR12864">
    <property type="entry name" value="RAN BINDING PROTEIN 9-RELATED"/>
    <property type="match status" value="1"/>
</dbReference>
<accession>A0AAD6QVB1</accession>
<dbReference type="InterPro" id="IPR024964">
    <property type="entry name" value="CTLH/CRA"/>
</dbReference>
<evidence type="ECO:0000256" key="1">
    <source>
        <dbReference type="SAM" id="MobiDB-lite"/>
    </source>
</evidence>
<organism evidence="3 4">
    <name type="scientific">Populus alba x Populus x berolinensis</name>
    <dbReference type="NCBI Taxonomy" id="444605"/>
    <lineage>
        <taxon>Eukaryota</taxon>
        <taxon>Viridiplantae</taxon>
        <taxon>Streptophyta</taxon>
        <taxon>Embryophyta</taxon>
        <taxon>Tracheophyta</taxon>
        <taxon>Spermatophyta</taxon>
        <taxon>Magnoliopsida</taxon>
        <taxon>eudicotyledons</taxon>
        <taxon>Gunneridae</taxon>
        <taxon>Pentapetalae</taxon>
        <taxon>rosids</taxon>
        <taxon>fabids</taxon>
        <taxon>Malpighiales</taxon>
        <taxon>Salicaceae</taxon>
        <taxon>Saliceae</taxon>
        <taxon>Populus</taxon>
    </lineage>
</organism>
<keyword evidence="4" id="KW-1185">Reference proteome</keyword>
<gene>
    <name evidence="3" type="ORF">NC653_013803</name>
</gene>
<proteinExistence type="predicted"/>
<sequence length="555" mass="62805">MDSTPVNWEALDRLILDFAKSENLIDDSASTSIISSPSSSPPSFSSSYQSRFIIRQIRRFLESGDIDSSLHLLRSHAPFILDDHRLLFRLQKQKFMELLRRGTGEARDSAIECTRTALAPCALDAYPEAYEEFKHVLLAFIYDKDDQNSPVANEWSERRRFEIAGLMSSVLRAHLQAYDPVFSMTLRYLISIHKGFCIRQGISSPISDLTERLLLEERDPPAVPQESFYEAPPFDEVDIQALAHAVELTRQGAIDSLRFAKGDLFQAFQNELCRMKVDVSMLDELVREYCVYRGIVDSGLALPSVPGLKTLTEPLKVGQSEPGYCSSRNYSFEVDNTNSKHSDGETSVSNAHMNGSPEDSVDVNSIQGTDVELRYACESTNYSEDCSTSGSHQAGISKVLQRNRNYTTGERSKRKRWRGRQDDEDYKQDVNATSTDLSREQQGLEKHPSADIKSRDDKYEIVLGMKELAGRGMAAEVVEEVTALDPNFFLQNHILLFQLKQVNMVPLSILTFIKYMLRVLFLFFLSFIQDAVSEYSGGFRLNSLNWLALVIIQVL</sequence>
<dbReference type="InterPro" id="IPR050618">
    <property type="entry name" value="Ubq-SigPath_Reg"/>
</dbReference>
<comment type="caution">
    <text evidence="3">The sequence shown here is derived from an EMBL/GenBank/DDBJ whole genome shotgun (WGS) entry which is preliminary data.</text>
</comment>
<feature type="compositionally biased region" description="Basic and acidic residues" evidence="1">
    <location>
        <begin position="437"/>
        <end position="450"/>
    </location>
</feature>
<feature type="compositionally biased region" description="Polar residues" evidence="1">
    <location>
        <begin position="382"/>
        <end position="409"/>
    </location>
</feature>
<dbReference type="EMBL" id="JAQIZT010000005">
    <property type="protein sequence ID" value="KAJ6997349.1"/>
    <property type="molecule type" value="Genomic_DNA"/>
</dbReference>
<dbReference type="PROSITE" id="PS50897">
    <property type="entry name" value="CTLH"/>
    <property type="match status" value="1"/>
</dbReference>